<feature type="transmembrane region" description="Helical" evidence="17">
    <location>
        <begin position="440"/>
        <end position="457"/>
    </location>
</feature>
<comment type="pathway">
    <text evidence="4">Protein modification; protein glycosylation.</text>
</comment>
<evidence type="ECO:0000256" key="16">
    <source>
        <dbReference type="PROSITE-ProRule" id="PRU00339"/>
    </source>
</evidence>
<dbReference type="WBParaSite" id="mrna-Wban_02809">
    <property type="protein sequence ID" value="mrna-Wban_02809"/>
    <property type="gene ID" value="Wban_02809"/>
</dbReference>
<dbReference type="Pfam" id="PF14559">
    <property type="entry name" value="TPR_19"/>
    <property type="match status" value="2"/>
</dbReference>
<evidence type="ECO:0000256" key="1">
    <source>
        <dbReference type="ARBA" id="ARBA00003582"/>
    </source>
</evidence>
<feature type="repeat" description="TPR" evidence="16">
    <location>
        <begin position="654"/>
        <end position="687"/>
    </location>
</feature>
<evidence type="ECO:0000256" key="10">
    <source>
        <dbReference type="ARBA" id="ARBA00022803"/>
    </source>
</evidence>
<keyword evidence="10 16" id="KW-0802">TPR repeat</keyword>
<keyword evidence="9" id="KW-0677">Repeat</keyword>
<keyword evidence="7" id="KW-0808">Transferase</keyword>
<dbReference type="EC" id="2.4.1.109" evidence="6"/>
<keyword evidence="8 17" id="KW-0812">Transmembrane</keyword>
<evidence type="ECO:0000256" key="11">
    <source>
        <dbReference type="ARBA" id="ARBA00022824"/>
    </source>
</evidence>
<feature type="domain" description="DUF1736" evidence="18">
    <location>
        <begin position="293"/>
        <end position="366"/>
    </location>
</feature>
<dbReference type="PANTHER" id="PTHR44227">
    <property type="match status" value="1"/>
</dbReference>
<feature type="transmembrane region" description="Helical" evidence="17">
    <location>
        <begin position="384"/>
        <end position="407"/>
    </location>
</feature>
<evidence type="ECO:0000256" key="9">
    <source>
        <dbReference type="ARBA" id="ARBA00022737"/>
    </source>
</evidence>
<evidence type="ECO:0000259" key="18">
    <source>
        <dbReference type="Pfam" id="PF08409"/>
    </source>
</evidence>
<organism evidence="19 20">
    <name type="scientific">Wuchereria bancrofti</name>
    <dbReference type="NCBI Taxonomy" id="6293"/>
    <lineage>
        <taxon>Eukaryota</taxon>
        <taxon>Metazoa</taxon>
        <taxon>Ecdysozoa</taxon>
        <taxon>Nematoda</taxon>
        <taxon>Chromadorea</taxon>
        <taxon>Rhabditida</taxon>
        <taxon>Spirurina</taxon>
        <taxon>Spiruromorpha</taxon>
        <taxon>Filarioidea</taxon>
        <taxon>Onchocercidae</taxon>
        <taxon>Wuchereria</taxon>
    </lineage>
</organism>
<dbReference type="Proteomes" id="UP000093561">
    <property type="component" value="Unassembled WGS sequence"/>
</dbReference>
<feature type="repeat" description="TPR" evidence="16">
    <location>
        <begin position="518"/>
        <end position="551"/>
    </location>
</feature>
<feature type="transmembrane region" description="Helical" evidence="17">
    <location>
        <begin position="311"/>
        <end position="334"/>
    </location>
</feature>
<dbReference type="Gene3D" id="1.25.40.10">
    <property type="entry name" value="Tetratricopeptide repeat domain"/>
    <property type="match status" value="2"/>
</dbReference>
<evidence type="ECO:0000256" key="4">
    <source>
        <dbReference type="ARBA" id="ARBA00004922"/>
    </source>
</evidence>
<evidence type="ECO:0000256" key="2">
    <source>
        <dbReference type="ARBA" id="ARBA00004141"/>
    </source>
</evidence>
<evidence type="ECO:0000256" key="6">
    <source>
        <dbReference type="ARBA" id="ARBA00012839"/>
    </source>
</evidence>
<sequence>MKWKSNSRKLQQFGQRLTVTRQYDELVAYFHLTIITVAAILSFSGNIHGNFVFDDREAIINNKAIRQIGKILESDFWGYPIRSTRSHKSYRPVTTITFAINYAISGLHTTTYHIVNITLHAIICVLLYKILINLSKIFYEKYPNRIAFHVSLLFAIHPIHSEAVASIVGRSELLMTLFTLTALHLYIKCWYKSEFSIKSKFIILLLSAIALFSKEQGIVVMPLCATFDICASNISPIRFFIAFRKRMNNNGSNNEIDKSTAHMVQQYCDCIRRVMICLMICLALLLFRFSINGFQSPQFSPNDNLIASCPFVFLRLINYCYIYMLYIWLQLYPFQLCFDYSMGCVKLIESINDLRFLISTIFIISVIIFIIQLIRGYFEKQLRIFSIIFYIITFLPASNIFVTVGFVLAERVLYLPSVAFCLITVSAYEKTEEVLIRNKTANILKSVTTIIFIMLFIKSYKRSLEWRNELDLYKSGLEVCPNNAKIHYNIAKILADNGDISRATVNYANAIRLNPTYENAMNNLANIYLKYDRNMEAEQLLRKAIKIRPNFAAAWMNLGLAQLAQKRYKDAENSFEQALSLRFPYPDCLYNMGLLYLQQNQKTYAREIWQNITRANPGHKQAWLNLLVLLDETNNCAEVISLADKVLKYHNKDASILSQLGTCYGKLRQYDSAEKFLLSAVELEPTTITYWKNIGTLYHRWNKFEKAKFAYWKAFQFQQQSENVQRHKNKLTTK</sequence>
<dbReference type="Pfam" id="PF08409">
    <property type="entry name" value="TMTC_DUF1736"/>
    <property type="match status" value="1"/>
</dbReference>
<feature type="transmembrane region" description="Helical" evidence="17">
    <location>
        <begin position="354"/>
        <end position="378"/>
    </location>
</feature>
<feature type="transmembrane region" description="Helical" evidence="17">
    <location>
        <begin position="219"/>
        <end position="241"/>
    </location>
</feature>
<comment type="catalytic activity">
    <reaction evidence="15">
        <text>a di-trans,poly-cis-dolichyl beta-D-mannosyl phosphate + L-seryl-[protein] = 3-O-(alpha-D-mannosyl)-L-seryl-[protein] + a di-trans,poly-cis-dolichyl phosphate + H(+)</text>
        <dbReference type="Rhea" id="RHEA:17377"/>
        <dbReference type="Rhea" id="RHEA-COMP:9863"/>
        <dbReference type="Rhea" id="RHEA-COMP:13546"/>
        <dbReference type="Rhea" id="RHEA-COMP:19498"/>
        <dbReference type="Rhea" id="RHEA-COMP:19501"/>
        <dbReference type="ChEBI" id="CHEBI:15378"/>
        <dbReference type="ChEBI" id="CHEBI:29999"/>
        <dbReference type="ChEBI" id="CHEBI:57683"/>
        <dbReference type="ChEBI" id="CHEBI:58211"/>
        <dbReference type="ChEBI" id="CHEBI:137321"/>
        <dbReference type="EC" id="2.4.1.109"/>
    </reaction>
</comment>
<evidence type="ECO:0000256" key="5">
    <source>
        <dbReference type="ARBA" id="ARBA00007882"/>
    </source>
</evidence>
<evidence type="ECO:0000256" key="3">
    <source>
        <dbReference type="ARBA" id="ARBA00004240"/>
    </source>
</evidence>
<dbReference type="InterPro" id="IPR011990">
    <property type="entry name" value="TPR-like_helical_dom_sf"/>
</dbReference>
<evidence type="ECO:0000256" key="8">
    <source>
        <dbReference type="ARBA" id="ARBA00022692"/>
    </source>
</evidence>
<comment type="catalytic activity">
    <reaction evidence="14">
        <text>a di-trans,poly-cis-dolichyl beta-D-mannosyl phosphate + L-threonyl-[protein] = 3-O-(alpha-D-mannosyl)-L-threonyl-[protein] + a di-trans,poly-cis-dolichyl phosphate + H(+)</text>
        <dbReference type="Rhea" id="RHEA:53396"/>
        <dbReference type="Rhea" id="RHEA-COMP:11060"/>
        <dbReference type="Rhea" id="RHEA-COMP:13547"/>
        <dbReference type="Rhea" id="RHEA-COMP:19498"/>
        <dbReference type="Rhea" id="RHEA-COMP:19501"/>
        <dbReference type="ChEBI" id="CHEBI:15378"/>
        <dbReference type="ChEBI" id="CHEBI:30013"/>
        <dbReference type="ChEBI" id="CHEBI:57683"/>
        <dbReference type="ChEBI" id="CHEBI:58211"/>
        <dbReference type="ChEBI" id="CHEBI:137323"/>
        <dbReference type="EC" id="2.4.1.109"/>
    </reaction>
</comment>
<feature type="transmembrane region" description="Helical" evidence="17">
    <location>
        <begin position="146"/>
        <end position="167"/>
    </location>
</feature>
<dbReference type="InterPro" id="IPR019734">
    <property type="entry name" value="TPR_rpt"/>
</dbReference>
<dbReference type="SUPFAM" id="SSF48452">
    <property type="entry name" value="TPR-like"/>
    <property type="match status" value="1"/>
</dbReference>
<dbReference type="AlphaFoldDB" id="A0AAF5RU82"/>
<keyword evidence="11" id="KW-0256">Endoplasmic reticulum</keyword>
<name>A0AAF5RU82_WUCBA</name>
<feature type="repeat" description="TPR" evidence="16">
    <location>
        <begin position="484"/>
        <end position="517"/>
    </location>
</feature>
<evidence type="ECO:0000256" key="12">
    <source>
        <dbReference type="ARBA" id="ARBA00022989"/>
    </source>
</evidence>
<evidence type="ECO:0000256" key="15">
    <source>
        <dbReference type="ARBA" id="ARBA00045102"/>
    </source>
</evidence>
<evidence type="ECO:0000256" key="13">
    <source>
        <dbReference type="ARBA" id="ARBA00023136"/>
    </source>
</evidence>
<comment type="function">
    <text evidence="1">Transfers mannosyl residues to the hydroxyl group of serine or threonine residues.</text>
</comment>
<feature type="transmembrane region" description="Helical" evidence="17">
    <location>
        <begin position="273"/>
        <end position="291"/>
    </location>
</feature>
<dbReference type="PROSITE" id="PS50005">
    <property type="entry name" value="TPR"/>
    <property type="match status" value="4"/>
</dbReference>
<dbReference type="GO" id="GO:0016020">
    <property type="term" value="C:membrane"/>
    <property type="evidence" value="ECO:0007669"/>
    <property type="project" value="UniProtKB-SubCell"/>
</dbReference>
<reference evidence="19" key="1">
    <citation type="submission" date="2015-03" db="EMBL/GenBank/DDBJ databases">
        <title>Wuchereria bancrofti Genome Sequencing Papua New Guinea Strain.</title>
        <authorList>
            <person name="Small S.T."/>
            <person name="Serre D."/>
            <person name="Zimmerman P.A."/>
        </authorList>
    </citation>
    <scope>NUCLEOTIDE SEQUENCE [LARGE SCALE GENOMIC DNA]</scope>
    <source>
        <strain evidence="19">pt0022</strain>
    </source>
</reference>
<dbReference type="GO" id="GO:0005783">
    <property type="term" value="C:endoplasmic reticulum"/>
    <property type="evidence" value="ECO:0007669"/>
    <property type="project" value="UniProtKB-SubCell"/>
</dbReference>
<reference evidence="19" key="2">
    <citation type="journal article" date="2016" name="Mol. Ecol.">
        <title>Population genomics of the filarial nematode parasite Wuchereria bancrofti from mosquitoes.</title>
        <authorList>
            <person name="Small S.T."/>
            <person name="Reimer L.J."/>
            <person name="Tisch D.J."/>
            <person name="King C.L."/>
            <person name="Christensen B.M."/>
            <person name="Siba P.M."/>
            <person name="Kazura J.W."/>
            <person name="Serre D."/>
            <person name="Zimmerman P.A."/>
        </authorList>
    </citation>
    <scope>NUCLEOTIDE SEQUENCE</scope>
    <source>
        <strain evidence="19">pt0022</strain>
    </source>
</reference>
<proteinExistence type="inferred from homology"/>
<keyword evidence="12 17" id="KW-1133">Transmembrane helix</keyword>
<dbReference type="InterPro" id="IPR013618">
    <property type="entry name" value="TMTC_DUF1736"/>
</dbReference>
<comment type="subcellular location">
    <subcellularLocation>
        <location evidence="3">Endoplasmic reticulum</location>
    </subcellularLocation>
    <subcellularLocation>
        <location evidence="2">Membrane</location>
        <topology evidence="2">Multi-pass membrane protein</topology>
    </subcellularLocation>
</comment>
<dbReference type="PANTHER" id="PTHR44227:SF3">
    <property type="entry name" value="PROTEIN O-MANNOSYL-TRANSFERASE TMTC4"/>
    <property type="match status" value="1"/>
</dbReference>
<dbReference type="SMART" id="SM00028">
    <property type="entry name" value="TPR"/>
    <property type="match status" value="6"/>
</dbReference>
<reference evidence="20" key="3">
    <citation type="submission" date="2024-02" db="UniProtKB">
        <authorList>
            <consortium name="WormBaseParasite"/>
        </authorList>
    </citation>
    <scope>IDENTIFICATION</scope>
    <source>
        <strain evidence="20">pt0022</strain>
    </source>
</reference>
<evidence type="ECO:0000256" key="7">
    <source>
        <dbReference type="ARBA" id="ARBA00022679"/>
    </source>
</evidence>
<evidence type="ECO:0000313" key="19">
    <source>
        <dbReference type="Proteomes" id="UP000093561"/>
    </source>
</evidence>
<dbReference type="GO" id="GO:0004169">
    <property type="term" value="F:dolichyl-phosphate-mannose-protein mannosyltransferase activity"/>
    <property type="evidence" value="ECO:0007669"/>
    <property type="project" value="UniProtKB-EC"/>
</dbReference>
<evidence type="ECO:0000256" key="17">
    <source>
        <dbReference type="SAM" id="Phobius"/>
    </source>
</evidence>
<keyword evidence="13 17" id="KW-0472">Membrane</keyword>
<dbReference type="InterPro" id="IPR052346">
    <property type="entry name" value="O-mannosyl-transferase_TMTC"/>
</dbReference>
<accession>A0AAF5RU82</accession>
<comment type="similarity">
    <text evidence="5">Belongs to the TMTC family.</text>
</comment>
<feature type="transmembrane region" description="Helical" evidence="17">
    <location>
        <begin position="114"/>
        <end position="134"/>
    </location>
</feature>
<dbReference type="Pfam" id="PF13181">
    <property type="entry name" value="TPR_8"/>
    <property type="match status" value="1"/>
</dbReference>
<protein>
    <recommendedName>
        <fullName evidence="6">dolichyl-phosphate-mannose--protein mannosyltransferase</fullName>
        <ecNumber evidence="6">2.4.1.109</ecNumber>
    </recommendedName>
</protein>
<evidence type="ECO:0000313" key="20">
    <source>
        <dbReference type="WBParaSite" id="mrna-Wban_02809"/>
    </source>
</evidence>
<dbReference type="GO" id="GO:0030968">
    <property type="term" value="P:endoplasmic reticulum unfolded protein response"/>
    <property type="evidence" value="ECO:0007669"/>
    <property type="project" value="TreeGrafter"/>
</dbReference>
<feature type="repeat" description="TPR" evidence="16">
    <location>
        <begin position="552"/>
        <end position="585"/>
    </location>
</feature>
<evidence type="ECO:0000256" key="14">
    <source>
        <dbReference type="ARBA" id="ARBA00045085"/>
    </source>
</evidence>
<feature type="transmembrane region" description="Helical" evidence="17">
    <location>
        <begin position="26"/>
        <end position="47"/>
    </location>
</feature>